<dbReference type="InterPro" id="IPR050789">
    <property type="entry name" value="Diverse_Enzym_Activities"/>
</dbReference>
<dbReference type="AlphaFoldDB" id="A0A1V0ACL8"/>
<dbReference type="EMBL" id="CP017717">
    <property type="protein sequence ID" value="AQZ67935.1"/>
    <property type="molecule type" value="Genomic_DNA"/>
</dbReference>
<dbReference type="OrthoDB" id="9773047at2"/>
<evidence type="ECO:0000259" key="1">
    <source>
        <dbReference type="Pfam" id="PF00144"/>
    </source>
</evidence>
<sequence>MVGMTERVDAVLRAGGTPHLHGLVVLRDGEVVLERYGAGPDHALNMPLGHVEFGRDTLHDLRSVSKSVVGVVYGIALGEGLVPEPGASLVRQFPEYDLPGREHLTIEHALTMTLGLEWNEQLPYTDPANSEIAMELAPDRHRYVLERPVVEEAGKRWHYCGGASALIGEIITRGAGRPLPEYAAARLFEPLGISAFEWSMGDDGAARAASGLRLRPIDLAAVGQLVLDGGRGIVPGEWIEEMLRPRVVTDGGGGYGYQWYLSRDGRMAEGIGNGGQRLVVVPEKRLVVAVTAGEYDRGLGSSQAVLDAVLEP</sequence>
<keyword evidence="3" id="KW-1185">Reference proteome</keyword>
<feature type="domain" description="Beta-lactamase-related" evidence="1">
    <location>
        <begin position="23"/>
        <end position="291"/>
    </location>
</feature>
<gene>
    <name evidence="2" type="ORF">BKM31_46565</name>
</gene>
<name>A0A1V0ACL8_9ACTN</name>
<protein>
    <submittedName>
        <fullName evidence="2">Serine hydrolase</fullName>
    </submittedName>
</protein>
<reference evidence="3" key="1">
    <citation type="journal article" date="2017" name="Med. Chem. Commun.">
        <title>Nonomuraea sp. ATCC 55076 harbours the largest actinomycete chromosome to date and the kistamicin biosynthetic gene cluster.</title>
        <authorList>
            <person name="Nazari B."/>
            <person name="Forneris C.C."/>
            <person name="Gibson M.I."/>
            <person name="Moon K."/>
            <person name="Schramma K.R."/>
            <person name="Seyedsayamdost M.R."/>
        </authorList>
    </citation>
    <scope>NUCLEOTIDE SEQUENCE [LARGE SCALE GENOMIC DNA]</scope>
    <source>
        <strain evidence="3">ATCC 55076</strain>
    </source>
</reference>
<keyword evidence="2" id="KW-0378">Hydrolase</keyword>
<evidence type="ECO:0000313" key="2">
    <source>
        <dbReference type="EMBL" id="AQZ67935.1"/>
    </source>
</evidence>
<dbReference type="Proteomes" id="UP000190797">
    <property type="component" value="Chromosome"/>
</dbReference>
<dbReference type="SUPFAM" id="SSF56601">
    <property type="entry name" value="beta-lactamase/transpeptidase-like"/>
    <property type="match status" value="1"/>
</dbReference>
<dbReference type="PANTHER" id="PTHR43283:SF7">
    <property type="entry name" value="BETA-LACTAMASE-RELATED DOMAIN-CONTAINING PROTEIN"/>
    <property type="match status" value="1"/>
</dbReference>
<dbReference type="STRING" id="1909395.BKM31_46565"/>
<organism evidence="2 3">
    <name type="scientific">[Actinomadura] parvosata subsp. kistnae</name>
    <dbReference type="NCBI Taxonomy" id="1909395"/>
    <lineage>
        <taxon>Bacteria</taxon>
        <taxon>Bacillati</taxon>
        <taxon>Actinomycetota</taxon>
        <taxon>Actinomycetes</taxon>
        <taxon>Streptosporangiales</taxon>
        <taxon>Streptosporangiaceae</taxon>
        <taxon>Nonomuraea</taxon>
    </lineage>
</organism>
<proteinExistence type="predicted"/>
<evidence type="ECO:0000313" key="3">
    <source>
        <dbReference type="Proteomes" id="UP000190797"/>
    </source>
</evidence>
<dbReference type="InterPro" id="IPR001466">
    <property type="entry name" value="Beta-lactam-related"/>
</dbReference>
<dbReference type="Pfam" id="PF00144">
    <property type="entry name" value="Beta-lactamase"/>
    <property type="match status" value="1"/>
</dbReference>
<dbReference type="RefSeq" id="WP_080044253.1">
    <property type="nucleotide sequence ID" value="NZ_CP017717.1"/>
</dbReference>
<dbReference type="GO" id="GO:0016787">
    <property type="term" value="F:hydrolase activity"/>
    <property type="evidence" value="ECO:0007669"/>
    <property type="project" value="UniProtKB-KW"/>
</dbReference>
<dbReference type="PANTHER" id="PTHR43283">
    <property type="entry name" value="BETA-LACTAMASE-RELATED"/>
    <property type="match status" value="1"/>
</dbReference>
<accession>A0A1V0ACL8</accession>
<dbReference type="KEGG" id="noa:BKM31_46565"/>
<dbReference type="InterPro" id="IPR012338">
    <property type="entry name" value="Beta-lactam/transpept-like"/>
</dbReference>
<dbReference type="Gene3D" id="3.40.710.10">
    <property type="entry name" value="DD-peptidase/beta-lactamase superfamily"/>
    <property type="match status" value="1"/>
</dbReference>